<dbReference type="RefSeq" id="WP_086897538.1">
    <property type="nucleotide sequence ID" value="NZ_CP022699.1"/>
</dbReference>
<accession>A0A291PDH4</accession>
<protein>
    <recommendedName>
        <fullName evidence="1">DUF6874 domain-containing protein</fullName>
    </recommendedName>
</protein>
<feature type="domain" description="DUF6874" evidence="1">
    <location>
        <begin position="11"/>
        <end position="97"/>
    </location>
</feature>
<evidence type="ECO:0000259" key="1">
    <source>
        <dbReference type="Pfam" id="PF21779"/>
    </source>
</evidence>
<evidence type="ECO:0000313" key="3">
    <source>
        <dbReference type="Proteomes" id="UP000220394"/>
    </source>
</evidence>
<dbReference type="AlphaFoldDB" id="A0A291PDH4"/>
<organism evidence="2 3">
    <name type="scientific">Acetobacter tropicalis</name>
    <dbReference type="NCBI Taxonomy" id="104102"/>
    <lineage>
        <taxon>Bacteria</taxon>
        <taxon>Pseudomonadati</taxon>
        <taxon>Pseudomonadota</taxon>
        <taxon>Alphaproteobacteria</taxon>
        <taxon>Acetobacterales</taxon>
        <taxon>Acetobacteraceae</taxon>
        <taxon>Acetobacter</taxon>
    </lineage>
</organism>
<dbReference type="KEGG" id="ato:CIW82_00405"/>
<dbReference type="Proteomes" id="UP000220394">
    <property type="component" value="Chromosome"/>
</dbReference>
<sequence length="102" mass="11421">MTVKFDATPAEMRTIKRIGRRAAVLLRRHGSDQNYSAIRLSVIMSLNATHSNGCPLDLERLVQADDFNLLHDVVGISKYIDTETGKLTQCFLPRFAKQECAA</sequence>
<dbReference type="InterPro" id="IPR049239">
    <property type="entry name" value="DUF6874"/>
</dbReference>
<proteinExistence type="predicted"/>
<name>A0A291PDH4_9PROT</name>
<dbReference type="Pfam" id="PF21779">
    <property type="entry name" value="DUF6874"/>
    <property type="match status" value="1"/>
</dbReference>
<gene>
    <name evidence="2" type="ORF">CIW82_00405</name>
</gene>
<evidence type="ECO:0000313" key="2">
    <source>
        <dbReference type="EMBL" id="ATJ89405.1"/>
    </source>
</evidence>
<dbReference type="EMBL" id="CP022699">
    <property type="protein sequence ID" value="ATJ89405.1"/>
    <property type="molecule type" value="Genomic_DNA"/>
</dbReference>
<reference evidence="2 3" key="1">
    <citation type="submission" date="2017-08" db="EMBL/GenBank/DDBJ databases">
        <title>Complete Genome Sequence of Acetobacter tropicalis Oregon-R-modENCODE STRAIN BDGP1, an acetic acid bacterium isolated from Drosophila melanogaster gut.</title>
        <authorList>
            <person name="Wan K.H."/>
            <person name="Yu C."/>
            <person name="Park S."/>
            <person name="Hammonds A.S."/>
            <person name="Booth B.W."/>
            <person name="Celniker S.E."/>
        </authorList>
    </citation>
    <scope>NUCLEOTIDE SEQUENCE [LARGE SCALE GENOMIC DNA]</scope>
    <source>
        <strain evidence="2 3">BDGP1</strain>
    </source>
</reference>